<feature type="transmembrane region" description="Helical" evidence="1">
    <location>
        <begin position="186"/>
        <end position="207"/>
    </location>
</feature>
<protein>
    <submittedName>
        <fullName evidence="2">Uncharacterized protein</fullName>
    </submittedName>
</protein>
<sequence length="312" mass="36317">MQQELYPNQQEPLRRFQICGCMDMSYAGPLVCFLWMIINMYACVLSFQDRSPVYSHLNHASLVVQGVVCLFFVISALISLYSFTLNMPNQLRRSHRSTWFFVILFLIVYFVNMIIFGVQKIEFKEWCVSKSQLETVKTLTINNNTVHTIAGFDATNVSGLVFIPTNKTMDAYNCSRLWEDEMKFSVVIFVILFTLYIHFAFCFWYYTQDVMGKHEQMYEAFHNQQQGFINSNLMNNPMMMNNPNLMIPTNQPMMMPTNQTGIMPTNQPMMNNNPSSMKNSINPMYSNEEKQYDDDGQKSLAQLARAAFGRLR</sequence>
<dbReference type="EMBL" id="JAEPRD010000006">
    <property type="protein sequence ID" value="KAG2212317.1"/>
    <property type="molecule type" value="Genomic_DNA"/>
</dbReference>
<gene>
    <name evidence="2" type="ORF">INT47_001677</name>
</gene>
<dbReference type="AlphaFoldDB" id="A0A8H7VB65"/>
<keyword evidence="3" id="KW-1185">Reference proteome</keyword>
<reference evidence="2" key="1">
    <citation type="submission" date="2020-12" db="EMBL/GenBank/DDBJ databases">
        <title>Metabolic potential, ecology and presence of endohyphal bacteria is reflected in genomic diversity of Mucoromycotina.</title>
        <authorList>
            <person name="Muszewska A."/>
            <person name="Okrasinska A."/>
            <person name="Steczkiewicz K."/>
            <person name="Drgas O."/>
            <person name="Orlowska M."/>
            <person name="Perlinska-Lenart U."/>
            <person name="Aleksandrzak-Piekarczyk T."/>
            <person name="Szatraj K."/>
            <person name="Zielenkiewicz U."/>
            <person name="Pilsyk S."/>
            <person name="Malc E."/>
            <person name="Mieczkowski P."/>
            <person name="Kruszewska J.S."/>
            <person name="Biernat P."/>
            <person name="Pawlowska J."/>
        </authorList>
    </citation>
    <scope>NUCLEOTIDE SEQUENCE</scope>
    <source>
        <strain evidence="2">WA0000017839</strain>
    </source>
</reference>
<name>A0A8H7VB65_9FUNG</name>
<evidence type="ECO:0000313" key="2">
    <source>
        <dbReference type="EMBL" id="KAG2212317.1"/>
    </source>
</evidence>
<feature type="transmembrane region" description="Helical" evidence="1">
    <location>
        <begin position="62"/>
        <end position="85"/>
    </location>
</feature>
<feature type="transmembrane region" description="Helical" evidence="1">
    <location>
        <begin position="97"/>
        <end position="116"/>
    </location>
</feature>
<keyword evidence="1" id="KW-0812">Transmembrane</keyword>
<accession>A0A8H7VB65</accession>
<evidence type="ECO:0000313" key="3">
    <source>
        <dbReference type="Proteomes" id="UP000603453"/>
    </source>
</evidence>
<organism evidence="2 3">
    <name type="scientific">Mucor saturninus</name>
    <dbReference type="NCBI Taxonomy" id="64648"/>
    <lineage>
        <taxon>Eukaryota</taxon>
        <taxon>Fungi</taxon>
        <taxon>Fungi incertae sedis</taxon>
        <taxon>Mucoromycota</taxon>
        <taxon>Mucoromycotina</taxon>
        <taxon>Mucoromycetes</taxon>
        <taxon>Mucorales</taxon>
        <taxon>Mucorineae</taxon>
        <taxon>Mucoraceae</taxon>
        <taxon>Mucor</taxon>
    </lineage>
</organism>
<keyword evidence="1" id="KW-1133">Transmembrane helix</keyword>
<proteinExistence type="predicted"/>
<keyword evidence="1" id="KW-0472">Membrane</keyword>
<evidence type="ECO:0000256" key="1">
    <source>
        <dbReference type="SAM" id="Phobius"/>
    </source>
</evidence>
<dbReference type="OrthoDB" id="2289866at2759"/>
<comment type="caution">
    <text evidence="2">The sequence shown here is derived from an EMBL/GenBank/DDBJ whole genome shotgun (WGS) entry which is preliminary data.</text>
</comment>
<dbReference type="Proteomes" id="UP000603453">
    <property type="component" value="Unassembled WGS sequence"/>
</dbReference>
<feature type="transmembrane region" description="Helical" evidence="1">
    <location>
        <begin position="21"/>
        <end position="42"/>
    </location>
</feature>